<evidence type="ECO:0000313" key="7">
    <source>
        <dbReference type="EMBL" id="GAA1796653.1"/>
    </source>
</evidence>
<dbReference type="Proteomes" id="UP001500002">
    <property type="component" value="Unassembled WGS sequence"/>
</dbReference>
<dbReference type="InterPro" id="IPR050109">
    <property type="entry name" value="HTH-type_TetR-like_transc_reg"/>
</dbReference>
<keyword evidence="8" id="KW-1185">Reference proteome</keyword>
<feature type="domain" description="HTH tetR-type" evidence="6">
    <location>
        <begin position="15"/>
        <end position="75"/>
    </location>
</feature>
<name>A0ABN2LRY3_9MICO</name>
<dbReference type="RefSeq" id="WP_344292140.1">
    <property type="nucleotide sequence ID" value="NZ_BAAANJ010000001.1"/>
</dbReference>
<dbReference type="Pfam" id="PF00440">
    <property type="entry name" value="TetR_N"/>
    <property type="match status" value="1"/>
</dbReference>
<comment type="caution">
    <text evidence="7">The sequence shown here is derived from an EMBL/GenBank/DDBJ whole genome shotgun (WGS) entry which is preliminary data.</text>
</comment>
<keyword evidence="1" id="KW-0678">Repressor</keyword>
<dbReference type="PANTHER" id="PTHR30055:SF200">
    <property type="entry name" value="HTH-TYPE TRANSCRIPTIONAL REPRESSOR BDCR"/>
    <property type="match status" value="1"/>
</dbReference>
<sequence>MSSPTRKKAARKSPAERAAEIADAAHDLALEQGLSAVTLRAVAARIDVAPALVAHYEPDMQALIASTFSSIVAAELAEVDALVAVLPTPRERLAAMLATLLDGSRDDVTVIWVEAWALGRRNEALAASVRDEMDAWQAMIRGVVEAGVASGEFETDDPAAAAWQLLGMIDGLNAQALVRWGDAADRGSLISHAVEGMLGLARGALAPPPR</sequence>
<protein>
    <submittedName>
        <fullName evidence="7">TetR family transcriptional regulator C-terminal domain-containing protein</fullName>
    </submittedName>
</protein>
<evidence type="ECO:0000313" key="8">
    <source>
        <dbReference type="Proteomes" id="UP001500002"/>
    </source>
</evidence>
<reference evidence="7 8" key="1">
    <citation type="journal article" date="2019" name="Int. J. Syst. Evol. Microbiol.">
        <title>The Global Catalogue of Microorganisms (GCM) 10K type strain sequencing project: providing services to taxonomists for standard genome sequencing and annotation.</title>
        <authorList>
            <consortium name="The Broad Institute Genomics Platform"/>
            <consortium name="The Broad Institute Genome Sequencing Center for Infectious Disease"/>
            <person name="Wu L."/>
            <person name="Ma J."/>
        </authorList>
    </citation>
    <scope>NUCLEOTIDE SEQUENCE [LARGE SCALE GENOMIC DNA]</scope>
    <source>
        <strain evidence="7 8">JCM 14322</strain>
    </source>
</reference>
<dbReference type="SUPFAM" id="SSF46689">
    <property type="entry name" value="Homeodomain-like"/>
    <property type="match status" value="1"/>
</dbReference>
<evidence type="ECO:0000256" key="1">
    <source>
        <dbReference type="ARBA" id="ARBA00022491"/>
    </source>
</evidence>
<gene>
    <name evidence="7" type="ORF">GCM10009749_00030</name>
</gene>
<dbReference type="PROSITE" id="PS50977">
    <property type="entry name" value="HTH_TETR_2"/>
    <property type="match status" value="1"/>
</dbReference>
<dbReference type="InterPro" id="IPR001647">
    <property type="entry name" value="HTH_TetR"/>
</dbReference>
<evidence type="ECO:0000256" key="5">
    <source>
        <dbReference type="PROSITE-ProRule" id="PRU00335"/>
    </source>
</evidence>
<accession>A0ABN2LRY3</accession>
<evidence type="ECO:0000256" key="4">
    <source>
        <dbReference type="ARBA" id="ARBA00023163"/>
    </source>
</evidence>
<dbReference type="PANTHER" id="PTHR30055">
    <property type="entry name" value="HTH-TYPE TRANSCRIPTIONAL REGULATOR RUTR"/>
    <property type="match status" value="1"/>
</dbReference>
<evidence type="ECO:0000256" key="3">
    <source>
        <dbReference type="ARBA" id="ARBA00023125"/>
    </source>
</evidence>
<dbReference type="InterPro" id="IPR009057">
    <property type="entry name" value="Homeodomain-like_sf"/>
</dbReference>
<dbReference type="EMBL" id="BAAANJ010000001">
    <property type="protein sequence ID" value="GAA1796653.1"/>
    <property type="molecule type" value="Genomic_DNA"/>
</dbReference>
<evidence type="ECO:0000256" key="2">
    <source>
        <dbReference type="ARBA" id="ARBA00023015"/>
    </source>
</evidence>
<dbReference type="Gene3D" id="1.10.357.10">
    <property type="entry name" value="Tetracycline Repressor, domain 2"/>
    <property type="match status" value="1"/>
</dbReference>
<organism evidence="7 8">
    <name type="scientific">Agromyces neolithicus</name>
    <dbReference type="NCBI Taxonomy" id="269420"/>
    <lineage>
        <taxon>Bacteria</taxon>
        <taxon>Bacillati</taxon>
        <taxon>Actinomycetota</taxon>
        <taxon>Actinomycetes</taxon>
        <taxon>Micrococcales</taxon>
        <taxon>Microbacteriaceae</taxon>
        <taxon>Agromyces</taxon>
    </lineage>
</organism>
<dbReference type="InterPro" id="IPR036271">
    <property type="entry name" value="Tet_transcr_reg_TetR-rel_C_sf"/>
</dbReference>
<feature type="DNA-binding region" description="H-T-H motif" evidence="5">
    <location>
        <begin position="38"/>
        <end position="57"/>
    </location>
</feature>
<dbReference type="InterPro" id="IPR039538">
    <property type="entry name" value="BetI_C"/>
</dbReference>
<dbReference type="SUPFAM" id="SSF48498">
    <property type="entry name" value="Tetracyclin repressor-like, C-terminal domain"/>
    <property type="match status" value="1"/>
</dbReference>
<evidence type="ECO:0000259" key="6">
    <source>
        <dbReference type="PROSITE" id="PS50977"/>
    </source>
</evidence>
<proteinExistence type="predicted"/>
<keyword evidence="2" id="KW-0805">Transcription regulation</keyword>
<dbReference type="Pfam" id="PF13977">
    <property type="entry name" value="TetR_C_6"/>
    <property type="match status" value="1"/>
</dbReference>
<keyword evidence="3 5" id="KW-0238">DNA-binding</keyword>
<keyword evidence="4" id="KW-0804">Transcription</keyword>